<accession>A0A328B7V5</accession>
<dbReference type="EMBL" id="QFYS01000009">
    <property type="protein sequence ID" value="RAK62997.1"/>
    <property type="molecule type" value="Genomic_DNA"/>
</dbReference>
<evidence type="ECO:0000313" key="2">
    <source>
        <dbReference type="EMBL" id="RAK62997.1"/>
    </source>
</evidence>
<feature type="transmembrane region" description="Helical" evidence="1">
    <location>
        <begin position="12"/>
        <end position="33"/>
    </location>
</feature>
<keyword evidence="1" id="KW-0472">Membrane</keyword>
<evidence type="ECO:0000313" key="3">
    <source>
        <dbReference type="Proteomes" id="UP000249524"/>
    </source>
</evidence>
<dbReference type="AlphaFoldDB" id="A0A328B7V5"/>
<comment type="caution">
    <text evidence="2">The sequence shown here is derived from an EMBL/GenBank/DDBJ whole genome shotgun (WGS) entry which is preliminary data.</text>
</comment>
<dbReference type="Proteomes" id="UP000249524">
    <property type="component" value="Unassembled WGS sequence"/>
</dbReference>
<keyword evidence="1" id="KW-0812">Transmembrane</keyword>
<gene>
    <name evidence="2" type="ORF">DJ019_17120</name>
</gene>
<name>A0A328B7V5_9CAUL</name>
<dbReference type="RefSeq" id="WP_111277297.1">
    <property type="nucleotide sequence ID" value="NZ_QFYS01000009.1"/>
</dbReference>
<evidence type="ECO:0000256" key="1">
    <source>
        <dbReference type="SAM" id="Phobius"/>
    </source>
</evidence>
<organism evidence="2 3">
    <name type="scientific">Phenylobacterium kunshanense</name>
    <dbReference type="NCBI Taxonomy" id="1445034"/>
    <lineage>
        <taxon>Bacteria</taxon>
        <taxon>Pseudomonadati</taxon>
        <taxon>Pseudomonadota</taxon>
        <taxon>Alphaproteobacteria</taxon>
        <taxon>Caulobacterales</taxon>
        <taxon>Caulobacteraceae</taxon>
        <taxon>Phenylobacterium</taxon>
    </lineage>
</organism>
<reference evidence="2 3" key="1">
    <citation type="submission" date="2018-05" db="EMBL/GenBank/DDBJ databases">
        <authorList>
            <person name="Lanie J.A."/>
            <person name="Ng W.-L."/>
            <person name="Kazmierczak K.M."/>
            <person name="Andrzejewski T.M."/>
            <person name="Davidsen T.M."/>
            <person name="Wayne K.J."/>
            <person name="Tettelin H."/>
            <person name="Glass J.I."/>
            <person name="Rusch D."/>
            <person name="Podicherti R."/>
            <person name="Tsui H.-C.T."/>
            <person name="Winkler M.E."/>
        </authorList>
    </citation>
    <scope>NUCLEOTIDE SEQUENCE [LARGE SCALE GENOMIC DNA]</scope>
    <source>
        <strain evidence="2 3">BUT-10</strain>
    </source>
</reference>
<protein>
    <submittedName>
        <fullName evidence="2">Uncharacterized protein</fullName>
    </submittedName>
</protein>
<proteinExistence type="predicted"/>
<keyword evidence="1" id="KW-1133">Transmembrane helix</keyword>
<keyword evidence="3" id="KW-1185">Reference proteome</keyword>
<sequence length="153" mass="16821">MNLKSILRPTAFRLGYAIGLSFVLLVMAIFQWASNNQPDYEIEIIGAGADLDAHRVRELVLKTDNGVLFSQACRGGCDDLWQRASLPEGAYELRVLDQDGACVACSTAGYVTSGFPSGWNLRGREHLDGAVHFLKGAPNIRLQDWRPVMPKGD</sequence>